<evidence type="ECO:0000256" key="4">
    <source>
        <dbReference type="ARBA" id="ARBA00011301"/>
    </source>
</evidence>
<reference evidence="14" key="1">
    <citation type="journal article" date="2019" name="Int. J. Syst. Evol. Microbiol.">
        <title>The Global Catalogue of Microorganisms (GCM) 10K type strain sequencing project: providing services to taxonomists for standard genome sequencing and annotation.</title>
        <authorList>
            <consortium name="The Broad Institute Genomics Platform"/>
            <consortium name="The Broad Institute Genome Sequencing Center for Infectious Disease"/>
            <person name="Wu L."/>
            <person name="Ma J."/>
        </authorList>
    </citation>
    <scope>NUCLEOTIDE SEQUENCE [LARGE SCALE GENOMIC DNA]</scope>
    <source>
        <strain evidence="14">KCTC 52094</strain>
    </source>
</reference>
<protein>
    <recommendedName>
        <fullName evidence="6">2-oxoglutarate dehydrogenase E1 component</fullName>
        <ecNumber evidence="5">1.2.4.2</ecNumber>
    </recommendedName>
    <alternativeName>
        <fullName evidence="10">Alpha-ketoglutarate dehydrogenase</fullName>
    </alternativeName>
</protein>
<evidence type="ECO:0000256" key="11">
    <source>
        <dbReference type="SAM" id="MobiDB-lite"/>
    </source>
</evidence>
<dbReference type="Gene3D" id="3.40.50.11610">
    <property type="entry name" value="Multifunctional 2-oxoglutarate metabolism enzyme, C-terminal domain"/>
    <property type="match status" value="1"/>
</dbReference>
<dbReference type="InterPro" id="IPR031717">
    <property type="entry name" value="ODO-1/KGD_C"/>
</dbReference>
<dbReference type="GO" id="GO:0004591">
    <property type="term" value="F:oxoglutarate dehydrogenase (succinyl-transferring) activity"/>
    <property type="evidence" value="ECO:0007669"/>
    <property type="project" value="UniProtKB-EC"/>
</dbReference>
<dbReference type="PIRSF" id="PIRSF000157">
    <property type="entry name" value="Oxoglu_dh_E1"/>
    <property type="match status" value="1"/>
</dbReference>
<dbReference type="InterPro" id="IPR011603">
    <property type="entry name" value="2oxoglutarate_DH_E1"/>
</dbReference>
<evidence type="ECO:0000313" key="13">
    <source>
        <dbReference type="EMBL" id="MFC3127347.1"/>
    </source>
</evidence>
<evidence type="ECO:0000256" key="5">
    <source>
        <dbReference type="ARBA" id="ARBA00012280"/>
    </source>
</evidence>
<dbReference type="NCBIfam" id="NF006914">
    <property type="entry name" value="PRK09404.1"/>
    <property type="match status" value="1"/>
</dbReference>
<dbReference type="Gene3D" id="3.40.50.970">
    <property type="match status" value="1"/>
</dbReference>
<dbReference type="InterPro" id="IPR032106">
    <property type="entry name" value="2-oxogl_dehyd_N"/>
</dbReference>
<evidence type="ECO:0000256" key="2">
    <source>
        <dbReference type="ARBA" id="ARBA00003906"/>
    </source>
</evidence>
<dbReference type="NCBIfam" id="TIGR00239">
    <property type="entry name" value="2oxo_dh_E1"/>
    <property type="match status" value="1"/>
</dbReference>
<evidence type="ECO:0000256" key="1">
    <source>
        <dbReference type="ARBA" id="ARBA00001964"/>
    </source>
</evidence>
<evidence type="ECO:0000256" key="7">
    <source>
        <dbReference type="ARBA" id="ARBA00023002"/>
    </source>
</evidence>
<feature type="domain" description="Transketolase-like pyrimidine-binding" evidence="12">
    <location>
        <begin position="505"/>
        <end position="698"/>
    </location>
</feature>
<accession>A0ABV7GAW9</accession>
<dbReference type="Pfam" id="PF02779">
    <property type="entry name" value="Transket_pyr"/>
    <property type="match status" value="1"/>
</dbReference>
<dbReference type="PANTHER" id="PTHR23152:SF4">
    <property type="entry name" value="2-OXOADIPATE DEHYDROGENASE COMPLEX COMPONENT E1"/>
    <property type="match status" value="1"/>
</dbReference>
<dbReference type="RefSeq" id="WP_379599327.1">
    <property type="nucleotide sequence ID" value="NZ_JBHRTN010000026.1"/>
</dbReference>
<dbReference type="EMBL" id="JBHRTN010000026">
    <property type="protein sequence ID" value="MFC3127347.1"/>
    <property type="molecule type" value="Genomic_DNA"/>
</dbReference>
<comment type="caution">
    <text evidence="13">The sequence shown here is derived from an EMBL/GenBank/DDBJ whole genome shotgun (WGS) entry which is preliminary data.</text>
</comment>
<comment type="cofactor">
    <cofactor evidence="1">
        <name>thiamine diphosphate</name>
        <dbReference type="ChEBI" id="CHEBI:58937"/>
    </cofactor>
</comment>
<name>A0ABV7GAW9_9PROT</name>
<proteinExistence type="inferred from homology"/>
<dbReference type="SUPFAM" id="SSF52518">
    <property type="entry name" value="Thiamin diphosphate-binding fold (THDP-binding)"/>
    <property type="match status" value="2"/>
</dbReference>
<evidence type="ECO:0000256" key="3">
    <source>
        <dbReference type="ARBA" id="ARBA00006936"/>
    </source>
</evidence>
<evidence type="ECO:0000256" key="6">
    <source>
        <dbReference type="ARBA" id="ARBA00013321"/>
    </source>
</evidence>
<evidence type="ECO:0000256" key="9">
    <source>
        <dbReference type="ARBA" id="ARBA00023152"/>
    </source>
</evidence>
<sequence>MPSSPLSGISHSYLEAMQSAFQADPASVEPGWRVLFQVLAEADATPDAAVSAAALRAMEWRDRGHLRARLDPLSADAAPQEALEAVYAGTLTVESAHIDDAARRAWLRAAVEDGTGLPVPSEPRTLLADLIAAEEFEALLARKFPTKKRFGAEGAEAVVPLLRRVLARAAAEGISRAVIGTMHRGRLSLMTNVLGRAFARLVAEVKGAHPFPADPPRPGDVPYHLGHEAELVLDGHSITVTLLANPSHLEAVDPLVLGRARAAQDVAGGPGTVLPVILHTDAAVIGQGVVAECIQLAHPKGYSVGGTVHLIINNQIGFTTEPGEARSSHHCTGPWKAVDSAILHVNGDDPVAVARAADIAVAWRQAQGCDAVVDLVCYRRNGHNEIDEPGFTQPRLYARIAGQVPVARAFATRLIAEGIVTDNEVTALAEAARTRLQAEFEKAGSHRTNESGYPPRPPGQSGETGVGAPLLEEIATILAAAPAGMALHPRMGRVLRQRTLDPAGIPWPSAEALAFGSLLRQGVPVRLSGQDVVRGAFSHRHFALADAQRGSRHVGLDALAPDQARFQAFNSPLSEYAVLGFEYGYSLERPEALVIWEAQFGDFANGAQIVIDQFIAAAEAKWCDPSRLVLLLPHGLEGQGPEHSSARLERYLQLAADGNMRIVQPSTPANYFHLLREQALGQHDCPLVVMSPKKLLRLPGAVSPLADFLPGSGFRPLVSTATASGPVETVLLCSGKIAYELEEARTALGAAGFAILRLERLYPLPAAEIVGQLRQWPRARLLWVQEEPENMGAWRWLDRQLETLTTEAGCVHPRPAYAGRPASASPAGSFHGAHDDDQRAILEQAFASPRAGSRAA</sequence>
<comment type="function">
    <text evidence="2">E1 component of the 2-oxoglutarate dehydrogenase (OGDH) complex which catalyzes the decarboxylation of 2-oxoglutarate, the first step in the conversion of 2-oxoglutarate to succinyl-CoA and CO(2).</text>
</comment>
<evidence type="ECO:0000313" key="14">
    <source>
        <dbReference type="Proteomes" id="UP001595593"/>
    </source>
</evidence>
<organism evidence="13 14">
    <name type="scientific">Teichococcus globiformis</name>
    <dbReference type="NCBI Taxonomy" id="2307229"/>
    <lineage>
        <taxon>Bacteria</taxon>
        <taxon>Pseudomonadati</taxon>
        <taxon>Pseudomonadota</taxon>
        <taxon>Alphaproteobacteria</taxon>
        <taxon>Acetobacterales</taxon>
        <taxon>Roseomonadaceae</taxon>
        <taxon>Roseomonas</taxon>
    </lineage>
</organism>
<keyword evidence="8" id="KW-0786">Thiamine pyrophosphate</keyword>
<comment type="subunit">
    <text evidence="4">Homodimer. Part of the 2-oxoglutarate dehydrogenase (OGDH) complex composed of E1 (2-oxoglutarate dehydrogenase), E2 (dihydrolipoamide succinyltransferase) and E3 (dihydrolipoamide dehydrogenase); the complex contains multiple copies of the three enzymatic components (E1, E2 and E3).</text>
</comment>
<dbReference type="InterPro" id="IPR005475">
    <property type="entry name" value="Transketolase-like_Pyr-bd"/>
</dbReference>
<keyword evidence="7 13" id="KW-0560">Oxidoreductase</keyword>
<dbReference type="NCBIfam" id="NF008907">
    <property type="entry name" value="PRK12270.1"/>
    <property type="match status" value="1"/>
</dbReference>
<dbReference type="Pfam" id="PF00676">
    <property type="entry name" value="E1_dh"/>
    <property type="match status" value="1"/>
</dbReference>
<dbReference type="InterPro" id="IPR042179">
    <property type="entry name" value="KGD_C_sf"/>
</dbReference>
<keyword evidence="14" id="KW-1185">Reference proteome</keyword>
<dbReference type="Proteomes" id="UP001595593">
    <property type="component" value="Unassembled WGS sequence"/>
</dbReference>
<feature type="region of interest" description="Disordered" evidence="11">
    <location>
        <begin position="441"/>
        <end position="466"/>
    </location>
</feature>
<evidence type="ECO:0000259" key="12">
    <source>
        <dbReference type="SMART" id="SM00861"/>
    </source>
</evidence>
<dbReference type="EC" id="1.2.4.2" evidence="5"/>
<keyword evidence="9" id="KW-0324">Glycolysis</keyword>
<dbReference type="InterPro" id="IPR001017">
    <property type="entry name" value="DH_E1"/>
</dbReference>
<dbReference type="InterPro" id="IPR029061">
    <property type="entry name" value="THDP-binding"/>
</dbReference>
<evidence type="ECO:0000256" key="10">
    <source>
        <dbReference type="ARBA" id="ARBA00030680"/>
    </source>
</evidence>
<dbReference type="Pfam" id="PF16078">
    <property type="entry name" value="2-oxogl_dehyd_N"/>
    <property type="match status" value="1"/>
</dbReference>
<comment type="similarity">
    <text evidence="3">Belongs to the alpha-ketoglutarate dehydrogenase family.</text>
</comment>
<evidence type="ECO:0000256" key="8">
    <source>
        <dbReference type="ARBA" id="ARBA00023052"/>
    </source>
</evidence>
<gene>
    <name evidence="13" type="ORF">ACFOD4_19975</name>
</gene>
<dbReference type="Gene3D" id="3.40.50.12470">
    <property type="match status" value="1"/>
</dbReference>
<dbReference type="Pfam" id="PF16870">
    <property type="entry name" value="OxoGdeHyase_C"/>
    <property type="match status" value="1"/>
</dbReference>
<dbReference type="PANTHER" id="PTHR23152">
    <property type="entry name" value="2-OXOGLUTARATE DEHYDROGENASE"/>
    <property type="match status" value="1"/>
</dbReference>
<dbReference type="SMART" id="SM00861">
    <property type="entry name" value="Transket_pyr"/>
    <property type="match status" value="1"/>
</dbReference>